<reference evidence="6 7" key="1">
    <citation type="submission" date="2020-08" db="EMBL/GenBank/DDBJ databases">
        <title>Genomic Encyclopedia of Type Strains, Phase III (KMG-III): the genomes of soil and plant-associated and newly described type strains.</title>
        <authorList>
            <person name="Whitman W."/>
        </authorList>
    </citation>
    <scope>NUCLEOTIDE SEQUENCE [LARGE SCALE GENOMIC DNA]</scope>
    <source>
        <strain evidence="6 7">CECT 4113</strain>
    </source>
</reference>
<dbReference type="GO" id="GO:0050661">
    <property type="term" value="F:NADP binding"/>
    <property type="evidence" value="ECO:0007669"/>
    <property type="project" value="InterPro"/>
</dbReference>
<feature type="domain" description="3-hydroxyisobutyrate dehydrogenase-like NAD-binding" evidence="5">
    <location>
        <begin position="166"/>
        <end position="277"/>
    </location>
</feature>
<dbReference type="PANTHER" id="PTHR43060">
    <property type="entry name" value="3-HYDROXYISOBUTYRATE DEHYDROGENASE-LIKE 1, MITOCHONDRIAL-RELATED"/>
    <property type="match status" value="1"/>
</dbReference>
<feature type="active site" evidence="3">
    <location>
        <position position="172"/>
    </location>
</feature>
<dbReference type="Pfam" id="PF14833">
    <property type="entry name" value="NAD_binding_11"/>
    <property type="match status" value="1"/>
</dbReference>
<keyword evidence="1" id="KW-0560">Oxidoreductase</keyword>
<evidence type="ECO:0000256" key="2">
    <source>
        <dbReference type="ARBA" id="ARBA00023027"/>
    </source>
</evidence>
<organism evidence="6 7">
    <name type="scientific">Rhizobium pisi</name>
    <dbReference type="NCBI Taxonomy" id="574561"/>
    <lineage>
        <taxon>Bacteria</taxon>
        <taxon>Pseudomonadati</taxon>
        <taxon>Pseudomonadota</taxon>
        <taxon>Alphaproteobacteria</taxon>
        <taxon>Hyphomicrobiales</taxon>
        <taxon>Rhizobiaceae</taxon>
        <taxon>Rhizobium/Agrobacterium group</taxon>
        <taxon>Rhizobium</taxon>
    </lineage>
</organism>
<name>A0A7W5BPA9_9HYPH</name>
<sequence>MKNIGLVGVGLMGHGIAKNIANKGWKLNYLRHPGNRPTADLDELGAVGWDTAAEMAGVCDAILICVTGTPQVEDVLVGSGQVLDALRNGTIVIDCSTAVPTSTRVLAEQVAAKGCHFIDAPMTRTPKEAEEGRLNLLVGGDADIIGRVRPLLEAFSENIFVAGNIGCGHQLKLVHNMISLGSVALIAEVAAGALAAGIDKVAMIDCLSKGGAGGIALDRVALYVLEGSCEKLQFTIENACKDFGYYSEMAGHAGAVKTIAEAAHKMLTGLVESGEGKAYLPEVSSLLQAK</sequence>
<dbReference type="Proteomes" id="UP000518315">
    <property type="component" value="Unassembled WGS sequence"/>
</dbReference>
<evidence type="ECO:0000259" key="5">
    <source>
        <dbReference type="Pfam" id="PF14833"/>
    </source>
</evidence>
<dbReference type="PIRSF" id="PIRSF000103">
    <property type="entry name" value="HIBADH"/>
    <property type="match status" value="1"/>
</dbReference>
<dbReference type="SUPFAM" id="SSF48179">
    <property type="entry name" value="6-phosphogluconate dehydrogenase C-terminal domain-like"/>
    <property type="match status" value="1"/>
</dbReference>
<dbReference type="InterPro" id="IPR029154">
    <property type="entry name" value="HIBADH-like_NADP-bd"/>
</dbReference>
<evidence type="ECO:0000256" key="1">
    <source>
        <dbReference type="ARBA" id="ARBA00023002"/>
    </source>
</evidence>
<dbReference type="EMBL" id="JACHXH010000016">
    <property type="protein sequence ID" value="MBB3136634.1"/>
    <property type="molecule type" value="Genomic_DNA"/>
</dbReference>
<gene>
    <name evidence="6" type="ORF">FHS26_004391</name>
</gene>
<dbReference type="AlphaFoldDB" id="A0A7W5BPA9"/>
<evidence type="ECO:0000256" key="3">
    <source>
        <dbReference type="PIRSR" id="PIRSR000103-1"/>
    </source>
</evidence>
<dbReference type="InterPro" id="IPR006115">
    <property type="entry name" value="6PGDH_NADP-bd"/>
</dbReference>
<keyword evidence="7" id="KW-1185">Reference proteome</keyword>
<dbReference type="SUPFAM" id="SSF51735">
    <property type="entry name" value="NAD(P)-binding Rossmann-fold domains"/>
    <property type="match status" value="1"/>
</dbReference>
<dbReference type="InterPro" id="IPR015815">
    <property type="entry name" value="HIBADH-related"/>
</dbReference>
<keyword evidence="2" id="KW-0520">NAD</keyword>
<dbReference type="InterPro" id="IPR008927">
    <property type="entry name" value="6-PGluconate_DH-like_C_sf"/>
</dbReference>
<dbReference type="InterPro" id="IPR036291">
    <property type="entry name" value="NAD(P)-bd_dom_sf"/>
</dbReference>
<accession>A0A7W5BPA9</accession>
<evidence type="ECO:0000313" key="7">
    <source>
        <dbReference type="Proteomes" id="UP000518315"/>
    </source>
</evidence>
<dbReference type="Gene3D" id="3.40.50.720">
    <property type="entry name" value="NAD(P)-binding Rossmann-like Domain"/>
    <property type="match status" value="1"/>
</dbReference>
<feature type="domain" description="6-phosphogluconate dehydrogenase NADP-binding" evidence="4">
    <location>
        <begin position="3"/>
        <end position="163"/>
    </location>
</feature>
<dbReference type="InterPro" id="IPR013328">
    <property type="entry name" value="6PGD_dom2"/>
</dbReference>
<dbReference type="PANTHER" id="PTHR43060:SF15">
    <property type="entry name" value="3-HYDROXYISOBUTYRATE DEHYDROGENASE-LIKE 1, MITOCHONDRIAL-RELATED"/>
    <property type="match status" value="1"/>
</dbReference>
<proteinExistence type="predicted"/>
<evidence type="ECO:0000313" key="6">
    <source>
        <dbReference type="EMBL" id="MBB3136634.1"/>
    </source>
</evidence>
<evidence type="ECO:0000259" key="4">
    <source>
        <dbReference type="Pfam" id="PF03446"/>
    </source>
</evidence>
<dbReference type="Pfam" id="PF03446">
    <property type="entry name" value="NAD_binding_2"/>
    <property type="match status" value="1"/>
</dbReference>
<comment type="caution">
    <text evidence="6">The sequence shown here is derived from an EMBL/GenBank/DDBJ whole genome shotgun (WGS) entry which is preliminary data.</text>
</comment>
<dbReference type="Gene3D" id="1.10.1040.10">
    <property type="entry name" value="N-(1-d-carboxylethyl)-l-norvaline Dehydrogenase, domain 2"/>
    <property type="match status" value="1"/>
</dbReference>
<dbReference type="GO" id="GO:0051287">
    <property type="term" value="F:NAD binding"/>
    <property type="evidence" value="ECO:0007669"/>
    <property type="project" value="InterPro"/>
</dbReference>
<dbReference type="GO" id="GO:0016491">
    <property type="term" value="F:oxidoreductase activity"/>
    <property type="evidence" value="ECO:0007669"/>
    <property type="project" value="UniProtKB-KW"/>
</dbReference>
<protein>
    <submittedName>
        <fullName evidence="6">3-hydroxyisobutyrate dehydrogenase-like beta-hydroxyacid dehydrogenase</fullName>
    </submittedName>
</protein>